<protein>
    <submittedName>
        <fullName evidence="2">2-haloacid dehalogenase</fullName>
        <ecNumber evidence="2">3.8.1.2</ecNumber>
    </submittedName>
</protein>
<dbReference type="InterPro" id="IPR006328">
    <property type="entry name" value="2-HAD"/>
</dbReference>
<organism evidence="2 3">
    <name type="scientific">Nocardiopsis aegyptia</name>
    <dbReference type="NCBI Taxonomy" id="220378"/>
    <lineage>
        <taxon>Bacteria</taxon>
        <taxon>Bacillati</taxon>
        <taxon>Actinomycetota</taxon>
        <taxon>Actinomycetes</taxon>
        <taxon>Streptosporangiales</taxon>
        <taxon>Nocardiopsidaceae</taxon>
        <taxon>Nocardiopsis</taxon>
    </lineage>
</organism>
<dbReference type="Gene3D" id="1.10.150.750">
    <property type="match status" value="1"/>
</dbReference>
<proteinExistence type="predicted"/>
<dbReference type="NCBIfam" id="TIGR01428">
    <property type="entry name" value="HAD_type_II"/>
    <property type="match status" value="1"/>
</dbReference>
<reference evidence="2 3" key="1">
    <citation type="submission" date="2020-07" db="EMBL/GenBank/DDBJ databases">
        <title>Sequencing the genomes of 1000 actinobacteria strains.</title>
        <authorList>
            <person name="Klenk H.-P."/>
        </authorList>
    </citation>
    <scope>NUCLEOTIDE SEQUENCE [LARGE SCALE GENOMIC DNA]</scope>
    <source>
        <strain evidence="2 3">DSM 44442</strain>
    </source>
</reference>
<dbReference type="Pfam" id="PF00702">
    <property type="entry name" value="Hydrolase"/>
    <property type="match status" value="1"/>
</dbReference>
<dbReference type="RefSeq" id="WP_179822908.1">
    <property type="nucleotide sequence ID" value="NZ_JACCFS010000001.1"/>
</dbReference>
<dbReference type="PANTHER" id="PTHR43316">
    <property type="entry name" value="HYDROLASE, HALOACID DELAHOGENASE-RELATED"/>
    <property type="match status" value="1"/>
</dbReference>
<evidence type="ECO:0000313" key="3">
    <source>
        <dbReference type="Proteomes" id="UP000572051"/>
    </source>
</evidence>
<accession>A0A7Z0ELJ5</accession>
<dbReference type="InterPro" id="IPR051540">
    <property type="entry name" value="S-2-haloacid_dehalogenase"/>
</dbReference>
<sequence length="230" mass="24654">MTPHPDFDVIVFDILGTMVDEPGGIARGVRALRPDLDDAGTDALVRTWYRHVDEQQREIIGGRRPYADSTVIDQEAAARVAAEAGVADEDAIRSLAGAGQRLDPWPDSVPALARLASRFPVVGLSNAGHRALTRINAHSGLRWHQVLSAEDARGYKPDPGVYRLATANTGLAPDRLLMVAAHAWDLRGARAVGLRTAYVERPVGDPPGDGDSFDLTATSLDHLATLLGTD</sequence>
<dbReference type="Gene3D" id="3.40.50.1000">
    <property type="entry name" value="HAD superfamily/HAD-like"/>
    <property type="match status" value="1"/>
</dbReference>
<dbReference type="SFLD" id="SFLDS00003">
    <property type="entry name" value="Haloacid_Dehalogenase"/>
    <property type="match status" value="1"/>
</dbReference>
<evidence type="ECO:0000313" key="2">
    <source>
        <dbReference type="EMBL" id="NYJ34325.1"/>
    </source>
</evidence>
<dbReference type="AlphaFoldDB" id="A0A7Z0ELJ5"/>
<keyword evidence="1 2" id="KW-0378">Hydrolase</keyword>
<dbReference type="PANTHER" id="PTHR43316:SF3">
    <property type="entry name" value="HALOACID DEHALOGENASE, TYPE II (AFU_ORTHOLOGUE AFUA_2G07750)-RELATED"/>
    <property type="match status" value="1"/>
</dbReference>
<dbReference type="SUPFAM" id="SSF56784">
    <property type="entry name" value="HAD-like"/>
    <property type="match status" value="1"/>
</dbReference>
<dbReference type="PRINTS" id="PR00413">
    <property type="entry name" value="HADHALOGNASE"/>
</dbReference>
<dbReference type="Proteomes" id="UP000572051">
    <property type="component" value="Unassembled WGS sequence"/>
</dbReference>
<name>A0A7Z0ELJ5_9ACTN</name>
<keyword evidence="3" id="KW-1185">Reference proteome</keyword>
<gene>
    <name evidence="2" type="ORF">HNR10_002206</name>
</gene>
<dbReference type="EC" id="3.8.1.2" evidence="2"/>
<dbReference type="InterPro" id="IPR023214">
    <property type="entry name" value="HAD_sf"/>
</dbReference>
<evidence type="ECO:0000256" key="1">
    <source>
        <dbReference type="ARBA" id="ARBA00022801"/>
    </source>
</evidence>
<dbReference type="NCBIfam" id="TIGR01493">
    <property type="entry name" value="HAD-SF-IA-v2"/>
    <property type="match status" value="1"/>
</dbReference>
<dbReference type="SFLD" id="SFLDG01129">
    <property type="entry name" value="C1.5:_HAD__Beta-PGM__Phosphata"/>
    <property type="match status" value="1"/>
</dbReference>
<dbReference type="InterPro" id="IPR036412">
    <property type="entry name" value="HAD-like_sf"/>
</dbReference>
<dbReference type="EMBL" id="JACCFS010000001">
    <property type="protein sequence ID" value="NYJ34325.1"/>
    <property type="molecule type" value="Genomic_DNA"/>
</dbReference>
<comment type="caution">
    <text evidence="2">The sequence shown here is derived from an EMBL/GenBank/DDBJ whole genome shotgun (WGS) entry which is preliminary data.</text>
</comment>
<dbReference type="InterPro" id="IPR006439">
    <property type="entry name" value="HAD-SF_hydro_IA"/>
</dbReference>
<dbReference type="GO" id="GO:0018784">
    <property type="term" value="F:(S)-2-haloacid dehalogenase activity"/>
    <property type="evidence" value="ECO:0007669"/>
    <property type="project" value="UniProtKB-EC"/>
</dbReference>